<protein>
    <submittedName>
        <fullName evidence="3">MBL fold metallo-hydrolase</fullName>
    </submittedName>
</protein>
<accession>A0A7T8B9H9</accession>
<evidence type="ECO:0000256" key="1">
    <source>
        <dbReference type="ARBA" id="ARBA00005250"/>
    </source>
</evidence>
<dbReference type="InterPro" id="IPR050855">
    <property type="entry name" value="NDM-1-like"/>
</dbReference>
<dbReference type="PANTHER" id="PTHR42951:SF4">
    <property type="entry name" value="ACYL-COENZYME A THIOESTERASE MBLAC2"/>
    <property type="match status" value="1"/>
</dbReference>
<dbReference type="Gene3D" id="3.60.15.10">
    <property type="entry name" value="Ribonuclease Z/Hydroxyacylglutathione hydrolase-like"/>
    <property type="match status" value="1"/>
</dbReference>
<proteinExistence type="inferred from homology"/>
<gene>
    <name evidence="3" type="ORF">JFL75_01645</name>
</gene>
<reference evidence="3" key="1">
    <citation type="submission" date="2021-01" db="EMBL/GenBank/DDBJ databases">
        <title>Description of Breznakiella homolactica.</title>
        <authorList>
            <person name="Song Y."/>
            <person name="Brune A."/>
        </authorList>
    </citation>
    <scope>NUCLEOTIDE SEQUENCE</scope>
    <source>
        <strain evidence="3">RmG30</strain>
    </source>
</reference>
<dbReference type="Pfam" id="PF00753">
    <property type="entry name" value="Lactamase_B"/>
    <property type="match status" value="1"/>
</dbReference>
<comment type="similarity">
    <text evidence="1">Belongs to the metallo-beta-lactamase superfamily. Class-B beta-lactamase family.</text>
</comment>
<evidence type="ECO:0000259" key="2">
    <source>
        <dbReference type="SMART" id="SM00849"/>
    </source>
</evidence>
<name>A0A7T8B9H9_9SPIR</name>
<dbReference type="InterPro" id="IPR001279">
    <property type="entry name" value="Metallo-B-lactamas"/>
</dbReference>
<evidence type="ECO:0000313" key="4">
    <source>
        <dbReference type="Proteomes" id="UP000595917"/>
    </source>
</evidence>
<dbReference type="SUPFAM" id="SSF56281">
    <property type="entry name" value="Metallo-hydrolase/oxidoreductase"/>
    <property type="match status" value="1"/>
</dbReference>
<dbReference type="SMART" id="SM00849">
    <property type="entry name" value="Lactamase_B"/>
    <property type="match status" value="1"/>
</dbReference>
<dbReference type="PANTHER" id="PTHR42951">
    <property type="entry name" value="METALLO-BETA-LACTAMASE DOMAIN-CONTAINING"/>
    <property type="match status" value="1"/>
</dbReference>
<dbReference type="KEGG" id="bhc:JFL75_01645"/>
<dbReference type="RefSeq" id="WP_215626952.1">
    <property type="nucleotide sequence ID" value="NZ_CP067089.2"/>
</dbReference>
<dbReference type="EMBL" id="CP067089">
    <property type="protein sequence ID" value="QQO09649.1"/>
    <property type="molecule type" value="Genomic_DNA"/>
</dbReference>
<organism evidence="3 4">
    <name type="scientific">Breznakiella homolactica</name>
    <dbReference type="NCBI Taxonomy" id="2798577"/>
    <lineage>
        <taxon>Bacteria</taxon>
        <taxon>Pseudomonadati</taxon>
        <taxon>Spirochaetota</taxon>
        <taxon>Spirochaetia</taxon>
        <taxon>Spirochaetales</taxon>
        <taxon>Breznakiellaceae</taxon>
        <taxon>Breznakiella</taxon>
    </lineage>
</organism>
<dbReference type="InterPro" id="IPR036866">
    <property type="entry name" value="RibonucZ/Hydroxyglut_hydro"/>
</dbReference>
<evidence type="ECO:0000313" key="3">
    <source>
        <dbReference type="EMBL" id="QQO09649.1"/>
    </source>
</evidence>
<feature type="domain" description="Metallo-beta-lactamase" evidence="2">
    <location>
        <begin position="19"/>
        <end position="213"/>
    </location>
</feature>
<keyword evidence="4" id="KW-1185">Reference proteome</keyword>
<dbReference type="AlphaFoldDB" id="A0A7T8B9H9"/>
<dbReference type="Proteomes" id="UP000595917">
    <property type="component" value="Chromosome"/>
</dbReference>
<dbReference type="GO" id="GO:0017001">
    <property type="term" value="P:antibiotic catabolic process"/>
    <property type="evidence" value="ECO:0007669"/>
    <property type="project" value="UniProtKB-ARBA"/>
</dbReference>
<sequence>MIPVTSRIFMFEPSEYSRRPVIGYFEGERRSLLFDAGNSHRHAGDIRVELVKHRKPEPDFIVISHHHWDHWFGLKAYKAVSLCSEKTLEEIRRQTALDWSSDAVWDRAEKGLIPRETARMMENEFGMKRKDIDFKLPDMTFRKKITIDLGGLKCRVESFGGSHARDSVVLFEETEKVLFLGDVLYTDGYKQPQFDKTAEKLLGYGALLYIESHANKIYSNKQFLRRLESIRRRITS</sequence>